<sequence length="750" mass="82160">MKVYNKAIRVEIKEDSNSRGLKMTDVKMMRNQCGTAAAAGASTLNIKSEQKPKCFGDIVDLVLHLSDEDWMALSRGMTKKKVTRVEFAAACTNIVTAVSSAVVQRLLKPLSQSFGVEAILEANKKLKKMAESESSEGSASVASSQSSPMEVSDFICQLSQKIVTEIKGAMLEAIRSTVSRLRASASSPTEDPITQLDDLSIACTNEICDKILALYNFEEAESIGGESTPALSSSLDEVASIWSRSVTSVSVTDVPKTTNAAQMPSDYAPQAVSDEFISKASQMIAEILLKTDQTLCASMSSQTSVCSEAELTELANNAATEILQKSLTLLQAHASFFSSSDADQSGPEYEQKFLSFAQKIHMDIHKQVFKFTCERKQAVLEKSKTHLEAKLDVGTETVQEPATVEQFLDKATHVMSEILVNRLNTHISTDLISLKDSGSIKVPSLMESVELERVSSSKVNKVEISGVPLEMERKAQVGEAQMNVSEADTTPYPKSTTDISLIPQGLTGQDESSTDTEGKSGTLDQDTAYVPLNLFTVVSNQMKAFFTFFSKRAADDKSSVQSEREENSVIPIHTGEDSLVQELAVGRSLSDSFLLRKKSVVHYMRFPPELIYTFVEESAKSLLRNVLADESSSKSNRRNGINRRDGSNGSDGHSPHTAEGQEKMPKVRYVVKTNRILVVVHPKKQKKNKHTVPLPQAEHIHDAPHKKSVFKTMGRFFSNISKTFTNRADTETAPDTHLSKSEPGDQPGDR</sequence>
<comment type="caution">
    <text evidence="2">The sequence shown here is derived from an EMBL/GenBank/DDBJ whole genome shotgun (WGS) entry which is preliminary data.</text>
</comment>
<evidence type="ECO:0000313" key="2">
    <source>
        <dbReference type="EMBL" id="KAK2866759.1"/>
    </source>
</evidence>
<proteinExistence type="predicted"/>
<dbReference type="EMBL" id="JAVHJS010000002">
    <property type="protein sequence ID" value="KAK2866759.1"/>
    <property type="molecule type" value="Genomic_DNA"/>
</dbReference>
<dbReference type="Proteomes" id="UP001187315">
    <property type="component" value="Unassembled WGS sequence"/>
</dbReference>
<protein>
    <submittedName>
        <fullName evidence="2">Uncharacterized protein</fullName>
    </submittedName>
</protein>
<accession>A0AA88NYT0</accession>
<name>A0AA88NYT0_TACVA</name>
<feature type="region of interest" description="Disordered" evidence="1">
    <location>
        <begin position="627"/>
        <end position="666"/>
    </location>
</feature>
<feature type="compositionally biased region" description="Basic and acidic residues" evidence="1">
    <location>
        <begin position="737"/>
        <end position="750"/>
    </location>
</feature>
<evidence type="ECO:0000313" key="3">
    <source>
        <dbReference type="Proteomes" id="UP001187315"/>
    </source>
</evidence>
<feature type="region of interest" description="Disordered" evidence="1">
    <location>
        <begin position="726"/>
        <end position="750"/>
    </location>
</feature>
<gene>
    <name evidence="2" type="ORF">Q7C36_002815</name>
</gene>
<evidence type="ECO:0000256" key="1">
    <source>
        <dbReference type="SAM" id="MobiDB-lite"/>
    </source>
</evidence>
<dbReference type="AlphaFoldDB" id="A0AA88NYT0"/>
<keyword evidence="3" id="KW-1185">Reference proteome</keyword>
<feature type="compositionally biased region" description="Basic and acidic residues" evidence="1">
    <location>
        <begin position="653"/>
        <end position="665"/>
    </location>
</feature>
<feature type="compositionally biased region" description="Polar residues" evidence="1">
    <location>
        <begin position="482"/>
        <end position="499"/>
    </location>
</feature>
<organism evidence="2 3">
    <name type="scientific">Tachysurus vachellii</name>
    <name type="common">Darkbarbel catfish</name>
    <name type="synonym">Pelteobagrus vachellii</name>
    <dbReference type="NCBI Taxonomy" id="175792"/>
    <lineage>
        <taxon>Eukaryota</taxon>
        <taxon>Metazoa</taxon>
        <taxon>Chordata</taxon>
        <taxon>Craniata</taxon>
        <taxon>Vertebrata</taxon>
        <taxon>Euteleostomi</taxon>
        <taxon>Actinopterygii</taxon>
        <taxon>Neopterygii</taxon>
        <taxon>Teleostei</taxon>
        <taxon>Ostariophysi</taxon>
        <taxon>Siluriformes</taxon>
        <taxon>Bagridae</taxon>
        <taxon>Tachysurus</taxon>
    </lineage>
</organism>
<feature type="region of interest" description="Disordered" evidence="1">
    <location>
        <begin position="478"/>
        <end position="523"/>
    </location>
</feature>
<reference evidence="2" key="1">
    <citation type="submission" date="2023-08" db="EMBL/GenBank/DDBJ databases">
        <title>Pelteobagrus vachellii genome.</title>
        <authorList>
            <person name="Liu H."/>
        </authorList>
    </citation>
    <scope>NUCLEOTIDE SEQUENCE</scope>
    <source>
        <strain evidence="2">PRFRI_2022a</strain>
        <tissue evidence="2">Muscle</tissue>
    </source>
</reference>